<organism evidence="1 2">
    <name type="scientific">Myodes glareolus</name>
    <name type="common">Bank vole</name>
    <name type="synonym">Clethrionomys glareolus</name>
    <dbReference type="NCBI Taxonomy" id="447135"/>
    <lineage>
        <taxon>Eukaryota</taxon>
        <taxon>Metazoa</taxon>
        <taxon>Chordata</taxon>
        <taxon>Craniata</taxon>
        <taxon>Vertebrata</taxon>
        <taxon>Euteleostomi</taxon>
        <taxon>Mammalia</taxon>
        <taxon>Eutheria</taxon>
        <taxon>Euarchontoglires</taxon>
        <taxon>Glires</taxon>
        <taxon>Rodentia</taxon>
        <taxon>Myomorpha</taxon>
        <taxon>Muroidea</taxon>
        <taxon>Cricetidae</taxon>
        <taxon>Arvicolinae</taxon>
        <taxon>Myodes</taxon>
    </lineage>
</organism>
<dbReference type="GO" id="GO:0002181">
    <property type="term" value="P:cytoplasmic translation"/>
    <property type="evidence" value="ECO:0007669"/>
    <property type="project" value="TreeGrafter"/>
</dbReference>
<dbReference type="Proteomes" id="UP001488838">
    <property type="component" value="Unassembled WGS sequence"/>
</dbReference>
<gene>
    <name evidence="1" type="ORF">U0070_008606</name>
</gene>
<dbReference type="PANTHER" id="PTHR12681">
    <property type="entry name" value="ZINC FINGER-CONTAINING PROTEIN P48ZNF"/>
    <property type="match status" value="1"/>
</dbReference>
<dbReference type="EMBL" id="JBBHLL010000037">
    <property type="protein sequence ID" value="KAK7825850.1"/>
    <property type="molecule type" value="Genomic_DNA"/>
</dbReference>
<dbReference type="PANTHER" id="PTHR12681:SF0">
    <property type="entry name" value="ZINC FINGER CCCH DOMAIN-CONTAINING PROTEIN 15"/>
    <property type="match status" value="1"/>
</dbReference>
<evidence type="ECO:0000313" key="2">
    <source>
        <dbReference type="Proteomes" id="UP001488838"/>
    </source>
</evidence>
<keyword evidence="2" id="KW-1185">Reference proteome</keyword>
<dbReference type="GO" id="GO:0003729">
    <property type="term" value="F:mRNA binding"/>
    <property type="evidence" value="ECO:0007669"/>
    <property type="project" value="TreeGrafter"/>
</dbReference>
<dbReference type="AlphaFoldDB" id="A0AAW0JH59"/>
<evidence type="ECO:0000313" key="1">
    <source>
        <dbReference type="EMBL" id="KAK7825850.1"/>
    </source>
</evidence>
<proteinExistence type="predicted"/>
<comment type="caution">
    <text evidence="1">The sequence shown here is derived from an EMBL/GenBank/DDBJ whole genome shotgun (WGS) entry which is preliminary data.</text>
</comment>
<reference evidence="1 2" key="1">
    <citation type="journal article" date="2023" name="bioRxiv">
        <title>Conserved and derived expression patterns and positive selection on dental genes reveal complex evolutionary context of ever-growing rodent molars.</title>
        <authorList>
            <person name="Calamari Z.T."/>
            <person name="Song A."/>
            <person name="Cohen E."/>
            <person name="Akter M."/>
            <person name="Roy R.D."/>
            <person name="Hallikas O."/>
            <person name="Christensen M.M."/>
            <person name="Li P."/>
            <person name="Marangoni P."/>
            <person name="Jernvall J."/>
            <person name="Klein O.D."/>
        </authorList>
    </citation>
    <scope>NUCLEOTIDE SEQUENCE [LARGE SCALE GENOMIC DNA]</scope>
    <source>
        <strain evidence="1">V071</strain>
    </source>
</reference>
<name>A0AAW0JH59_MYOGA</name>
<protein>
    <submittedName>
        <fullName evidence="1">Uncharacterized protein</fullName>
    </submittedName>
</protein>
<accession>A0AAW0JH59</accession>
<dbReference type="GO" id="GO:0005829">
    <property type="term" value="C:cytosol"/>
    <property type="evidence" value="ECO:0007669"/>
    <property type="project" value="TreeGrafter"/>
</dbReference>
<sequence length="128" mass="14218">MPKSFLKWRKRKRQEKVDTLEQDTERQKADIKAGKAVVTSGCEVLEFGPKLVNEKEEASGTCYIQGTGGKGDDTMSVNDTDLSLCIPRDVEEIGTSVAVLKDKHTLQEKMQSKGSVRRLDWNCGRGDG</sequence>